<sequence>MRQNINHLVWNGQNHLGFDGVIFSFFHGLFQFSNRAYKQTLTIDNLDQLPTDDTTLILMQKILCYDWKTISASIAIIQIFWKELAISVLHLLPYMFAGKAVPLILRQIALLITGHQTSSSLSACMINLVGTDATRFFDCSMYFHFLWEAPIEFLSGLYLIYSIIGFLPALCGYLLFIFVILVQIICSRTLSEYHDNIAKCADKRIQVLSEMTNAFHIVKMNNWEDLAEKRVNSMREHEFSTIRKTYLIRALNMGLFVAATLSISLATIGYIWLTNGSVVSIDIFTAISFYGVIRTPVASYMPIAIEKTLHLRMTVKRIDELLQQSEQQTLEPSNADQYQ</sequence>
<evidence type="ECO:0000256" key="6">
    <source>
        <dbReference type="ARBA" id="ARBA00022840"/>
    </source>
</evidence>
<feature type="transmembrane region" description="Helical" evidence="9">
    <location>
        <begin position="279"/>
        <end position="303"/>
    </location>
</feature>
<dbReference type="AlphaFoldDB" id="A0A819GRR2"/>
<dbReference type="GO" id="GO:0140359">
    <property type="term" value="F:ABC-type transporter activity"/>
    <property type="evidence" value="ECO:0007669"/>
    <property type="project" value="InterPro"/>
</dbReference>
<accession>A0A819GRR2</accession>
<evidence type="ECO:0000256" key="1">
    <source>
        <dbReference type="ARBA" id="ARBA00004141"/>
    </source>
</evidence>
<keyword evidence="5" id="KW-0547">Nucleotide-binding</keyword>
<evidence type="ECO:0000256" key="5">
    <source>
        <dbReference type="ARBA" id="ARBA00022741"/>
    </source>
</evidence>
<feature type="domain" description="ABC transmembrane type-1" evidence="10">
    <location>
        <begin position="125"/>
        <end position="299"/>
    </location>
</feature>
<dbReference type="PROSITE" id="PS50929">
    <property type="entry name" value="ABC_TM1F"/>
    <property type="match status" value="1"/>
</dbReference>
<dbReference type="GO" id="GO:0005524">
    <property type="term" value="F:ATP binding"/>
    <property type="evidence" value="ECO:0007669"/>
    <property type="project" value="UniProtKB-KW"/>
</dbReference>
<dbReference type="Proteomes" id="UP000663866">
    <property type="component" value="Unassembled WGS sequence"/>
</dbReference>
<feature type="transmembrane region" description="Helical" evidence="9">
    <location>
        <begin position="158"/>
        <end position="182"/>
    </location>
</feature>
<evidence type="ECO:0000259" key="10">
    <source>
        <dbReference type="PROSITE" id="PS50929"/>
    </source>
</evidence>
<dbReference type="InterPro" id="IPR036640">
    <property type="entry name" value="ABC1_TM_sf"/>
</dbReference>
<evidence type="ECO:0000256" key="9">
    <source>
        <dbReference type="SAM" id="Phobius"/>
    </source>
</evidence>
<protein>
    <recommendedName>
        <fullName evidence="10">ABC transmembrane type-1 domain-containing protein</fullName>
    </recommendedName>
</protein>
<dbReference type="Gene3D" id="1.20.1560.10">
    <property type="entry name" value="ABC transporter type 1, transmembrane domain"/>
    <property type="match status" value="1"/>
</dbReference>
<dbReference type="InterPro" id="IPR050173">
    <property type="entry name" value="ABC_transporter_C-like"/>
</dbReference>
<gene>
    <name evidence="11" type="ORF">OVN521_LOCUS8729</name>
    <name evidence="12" type="ORF">UXM345_LOCUS15174</name>
</gene>
<dbReference type="EMBL" id="CAJOBF010001785">
    <property type="protein sequence ID" value="CAF3983278.1"/>
    <property type="molecule type" value="Genomic_DNA"/>
</dbReference>
<evidence type="ECO:0000313" key="11">
    <source>
        <dbReference type="EMBL" id="CAF3886174.1"/>
    </source>
</evidence>
<keyword evidence="8 9" id="KW-0472">Membrane</keyword>
<comment type="similarity">
    <text evidence="2">Belongs to the ABC transporter superfamily. ABCC family. Conjugate transporter (TC 3.A.1.208) subfamily.</text>
</comment>
<comment type="subcellular location">
    <subcellularLocation>
        <location evidence="1">Membrane</location>
        <topology evidence="1">Multi-pass membrane protein</topology>
    </subcellularLocation>
</comment>
<dbReference type="GO" id="GO:0016020">
    <property type="term" value="C:membrane"/>
    <property type="evidence" value="ECO:0007669"/>
    <property type="project" value="UniProtKB-SubCell"/>
</dbReference>
<organism evidence="11 13">
    <name type="scientific">Rotaria magnacalcarata</name>
    <dbReference type="NCBI Taxonomy" id="392030"/>
    <lineage>
        <taxon>Eukaryota</taxon>
        <taxon>Metazoa</taxon>
        <taxon>Spiralia</taxon>
        <taxon>Gnathifera</taxon>
        <taxon>Rotifera</taxon>
        <taxon>Eurotatoria</taxon>
        <taxon>Bdelloidea</taxon>
        <taxon>Philodinida</taxon>
        <taxon>Philodinidae</taxon>
        <taxon>Rotaria</taxon>
    </lineage>
</organism>
<evidence type="ECO:0000256" key="3">
    <source>
        <dbReference type="ARBA" id="ARBA00022448"/>
    </source>
</evidence>
<evidence type="ECO:0000313" key="12">
    <source>
        <dbReference type="EMBL" id="CAF3983278.1"/>
    </source>
</evidence>
<keyword evidence="7 9" id="KW-1133">Transmembrane helix</keyword>
<evidence type="ECO:0000256" key="7">
    <source>
        <dbReference type="ARBA" id="ARBA00022989"/>
    </source>
</evidence>
<keyword evidence="6" id="KW-0067">ATP-binding</keyword>
<evidence type="ECO:0000256" key="8">
    <source>
        <dbReference type="ARBA" id="ARBA00023136"/>
    </source>
</evidence>
<keyword evidence="13" id="KW-1185">Reference proteome</keyword>
<dbReference type="PANTHER" id="PTHR24223">
    <property type="entry name" value="ATP-BINDING CASSETTE SUB-FAMILY C"/>
    <property type="match status" value="1"/>
</dbReference>
<keyword evidence="4 9" id="KW-0812">Transmembrane</keyword>
<evidence type="ECO:0000256" key="4">
    <source>
        <dbReference type="ARBA" id="ARBA00022692"/>
    </source>
</evidence>
<keyword evidence="3" id="KW-0813">Transport</keyword>
<dbReference type="Pfam" id="PF00664">
    <property type="entry name" value="ABC_membrane"/>
    <property type="match status" value="1"/>
</dbReference>
<proteinExistence type="inferred from homology"/>
<feature type="transmembrane region" description="Helical" evidence="9">
    <location>
        <begin position="250"/>
        <end position="273"/>
    </location>
</feature>
<dbReference type="Proteomes" id="UP000663842">
    <property type="component" value="Unassembled WGS sequence"/>
</dbReference>
<name>A0A819GRR2_9BILA</name>
<evidence type="ECO:0000313" key="13">
    <source>
        <dbReference type="Proteomes" id="UP000663866"/>
    </source>
</evidence>
<dbReference type="SUPFAM" id="SSF90123">
    <property type="entry name" value="ABC transporter transmembrane region"/>
    <property type="match status" value="1"/>
</dbReference>
<reference evidence="11" key="1">
    <citation type="submission" date="2021-02" db="EMBL/GenBank/DDBJ databases">
        <authorList>
            <person name="Nowell W R."/>
        </authorList>
    </citation>
    <scope>NUCLEOTIDE SEQUENCE</scope>
</reference>
<dbReference type="EMBL" id="CAJOBG010001025">
    <property type="protein sequence ID" value="CAF3886174.1"/>
    <property type="molecule type" value="Genomic_DNA"/>
</dbReference>
<evidence type="ECO:0000256" key="2">
    <source>
        <dbReference type="ARBA" id="ARBA00009726"/>
    </source>
</evidence>
<dbReference type="InterPro" id="IPR011527">
    <property type="entry name" value="ABC1_TM_dom"/>
</dbReference>
<comment type="caution">
    <text evidence="11">The sequence shown here is derived from an EMBL/GenBank/DDBJ whole genome shotgun (WGS) entry which is preliminary data.</text>
</comment>
<dbReference type="PANTHER" id="PTHR24223:SF456">
    <property type="entry name" value="MULTIDRUG RESISTANCE-ASSOCIATED PROTEIN LETHAL(2)03659"/>
    <property type="match status" value="1"/>
</dbReference>